<dbReference type="PANTHER" id="PTHR33908">
    <property type="entry name" value="MANNOSYLTRANSFERASE YKCB-RELATED"/>
    <property type="match status" value="1"/>
</dbReference>
<protein>
    <recommendedName>
        <fullName evidence="9">Glycosyltransferase RgtA/B/C/D-like domain-containing protein</fullName>
    </recommendedName>
</protein>
<feature type="transmembrane region" description="Helical" evidence="8">
    <location>
        <begin position="126"/>
        <end position="144"/>
    </location>
</feature>
<dbReference type="Proteomes" id="UP000288096">
    <property type="component" value="Unassembled WGS sequence"/>
</dbReference>
<evidence type="ECO:0000256" key="2">
    <source>
        <dbReference type="ARBA" id="ARBA00022475"/>
    </source>
</evidence>
<keyword evidence="11" id="KW-1185">Reference proteome</keyword>
<name>A0A401FVF6_9BACT</name>
<accession>A0A401FVF6</accession>
<evidence type="ECO:0000256" key="6">
    <source>
        <dbReference type="ARBA" id="ARBA00022989"/>
    </source>
</evidence>
<dbReference type="InterPro" id="IPR038731">
    <property type="entry name" value="RgtA/B/C-like"/>
</dbReference>
<keyword evidence="3" id="KW-0328">Glycosyltransferase</keyword>
<keyword evidence="6 8" id="KW-1133">Transmembrane helix</keyword>
<evidence type="ECO:0000313" key="10">
    <source>
        <dbReference type="EMBL" id="GBC60941.1"/>
    </source>
</evidence>
<feature type="domain" description="Glycosyltransferase RgtA/B/C/D-like" evidence="9">
    <location>
        <begin position="53"/>
        <end position="186"/>
    </location>
</feature>
<evidence type="ECO:0000259" key="9">
    <source>
        <dbReference type="Pfam" id="PF13231"/>
    </source>
</evidence>
<keyword evidence="4" id="KW-0808">Transferase</keyword>
<keyword evidence="5 8" id="KW-0812">Transmembrane</keyword>
<dbReference type="Pfam" id="PF13231">
    <property type="entry name" value="PMT_2"/>
    <property type="match status" value="1"/>
</dbReference>
<proteinExistence type="predicted"/>
<comment type="subcellular location">
    <subcellularLocation>
        <location evidence="1">Cell membrane</location>
        <topology evidence="1">Multi-pass membrane protein</topology>
    </subcellularLocation>
</comment>
<evidence type="ECO:0000256" key="4">
    <source>
        <dbReference type="ARBA" id="ARBA00022679"/>
    </source>
</evidence>
<feature type="transmembrane region" description="Helical" evidence="8">
    <location>
        <begin position="80"/>
        <end position="98"/>
    </location>
</feature>
<dbReference type="InterPro" id="IPR050297">
    <property type="entry name" value="LipidA_mod_glycosyltrf_83"/>
</dbReference>
<gene>
    <name evidence="10" type="ORF">DENIS_1901</name>
</gene>
<evidence type="ECO:0000313" key="11">
    <source>
        <dbReference type="Proteomes" id="UP000288096"/>
    </source>
</evidence>
<sequence>MNRKDVLLAAILCLSFILRIYDLGGESIWLDEGYSVSFAKMKTGEIFCLQDTNPPLYYMILHWWIGIFGTSEFSIRFPSVIFGVLSVGMMFVAGKQLFDEETGVLAALLMGISAFHVYYSQEARTYSFLVFLTLASMFFFVNLIRRNRISDLAGYVLFSVLLVYAHIYGSFVVLAQNLYVILLGIPFRKEARGILKKWVVGQVAVAGLFALWLPMLLSAMQEVHQGFWLEEPSVGAVLETMMLYSGHLLFLPYIFLAVFSIFSCEKIRRKRGGQNIFQLSEGQQWRVRTVNMESAGLLWVWLIIPLMVPVVISRISTPIYHTRYAISSSVALYLLVAGGIVNIRHRRIKVAVIGFIAMFSLLYVVKTYIRVDKEPWRDVAKYVDMNAKDGDLVLFNRERCLDLTFDYYSGKKGLVKKPFPRDTRFVNAENIRELGPAVGGFDRVWLILSHTGDRQGLIVRHLFRAYAIRHHGQYNNIDLYFFEALPDIASGKEHSGRDTE</sequence>
<evidence type="ECO:0000256" key="8">
    <source>
        <dbReference type="SAM" id="Phobius"/>
    </source>
</evidence>
<feature type="transmembrane region" description="Helical" evidence="8">
    <location>
        <begin position="295"/>
        <end position="312"/>
    </location>
</feature>
<keyword evidence="2" id="KW-1003">Cell membrane</keyword>
<evidence type="ECO:0000256" key="5">
    <source>
        <dbReference type="ARBA" id="ARBA00022692"/>
    </source>
</evidence>
<feature type="transmembrane region" description="Helical" evidence="8">
    <location>
        <begin position="199"/>
        <end position="221"/>
    </location>
</feature>
<evidence type="ECO:0000256" key="3">
    <source>
        <dbReference type="ARBA" id="ARBA00022676"/>
    </source>
</evidence>
<keyword evidence="7 8" id="KW-0472">Membrane</keyword>
<dbReference type="GO" id="GO:0016763">
    <property type="term" value="F:pentosyltransferase activity"/>
    <property type="evidence" value="ECO:0007669"/>
    <property type="project" value="TreeGrafter"/>
</dbReference>
<evidence type="ECO:0000256" key="7">
    <source>
        <dbReference type="ARBA" id="ARBA00023136"/>
    </source>
</evidence>
<reference evidence="11" key="1">
    <citation type="submission" date="2017-11" db="EMBL/GenBank/DDBJ databases">
        <authorList>
            <person name="Watanabe M."/>
            <person name="Kojima H."/>
        </authorList>
    </citation>
    <scope>NUCLEOTIDE SEQUENCE [LARGE SCALE GENOMIC DNA]</scope>
    <source>
        <strain evidence="11">Tokyo 01</strain>
    </source>
</reference>
<comment type="caution">
    <text evidence="10">The sequence shown here is derived from an EMBL/GenBank/DDBJ whole genome shotgun (WGS) entry which is preliminary data.</text>
</comment>
<feature type="transmembrane region" description="Helical" evidence="8">
    <location>
        <begin position="104"/>
        <end position="119"/>
    </location>
</feature>
<dbReference type="AlphaFoldDB" id="A0A401FVF6"/>
<evidence type="ECO:0000256" key="1">
    <source>
        <dbReference type="ARBA" id="ARBA00004651"/>
    </source>
</evidence>
<dbReference type="GO" id="GO:0005886">
    <property type="term" value="C:plasma membrane"/>
    <property type="evidence" value="ECO:0007669"/>
    <property type="project" value="UniProtKB-SubCell"/>
</dbReference>
<dbReference type="PANTHER" id="PTHR33908:SF11">
    <property type="entry name" value="MEMBRANE PROTEIN"/>
    <property type="match status" value="1"/>
</dbReference>
<feature type="transmembrane region" description="Helical" evidence="8">
    <location>
        <begin position="350"/>
        <end position="369"/>
    </location>
</feature>
<dbReference type="EMBL" id="BEXT01000001">
    <property type="protein sequence ID" value="GBC60941.1"/>
    <property type="molecule type" value="Genomic_DNA"/>
</dbReference>
<reference evidence="11" key="2">
    <citation type="submission" date="2019-01" db="EMBL/GenBank/DDBJ databases">
        <title>Genome sequence of Desulfonema ishimotonii strain Tokyo 01.</title>
        <authorList>
            <person name="Fukui M."/>
        </authorList>
    </citation>
    <scope>NUCLEOTIDE SEQUENCE [LARGE SCALE GENOMIC DNA]</scope>
    <source>
        <strain evidence="11">Tokyo 01</strain>
    </source>
</reference>
<organism evidence="10 11">
    <name type="scientific">Desulfonema ishimotonii</name>
    <dbReference type="NCBI Taxonomy" id="45657"/>
    <lineage>
        <taxon>Bacteria</taxon>
        <taxon>Pseudomonadati</taxon>
        <taxon>Thermodesulfobacteriota</taxon>
        <taxon>Desulfobacteria</taxon>
        <taxon>Desulfobacterales</taxon>
        <taxon>Desulfococcaceae</taxon>
        <taxon>Desulfonema</taxon>
    </lineage>
</organism>
<dbReference type="OrthoDB" id="5437149at2"/>
<feature type="transmembrane region" description="Helical" evidence="8">
    <location>
        <begin position="324"/>
        <end position="343"/>
    </location>
</feature>
<feature type="transmembrane region" description="Helical" evidence="8">
    <location>
        <begin position="156"/>
        <end position="187"/>
    </location>
</feature>
<dbReference type="GO" id="GO:0009103">
    <property type="term" value="P:lipopolysaccharide biosynthetic process"/>
    <property type="evidence" value="ECO:0007669"/>
    <property type="project" value="UniProtKB-ARBA"/>
</dbReference>
<dbReference type="RefSeq" id="WP_124328293.1">
    <property type="nucleotide sequence ID" value="NZ_BEXT01000001.1"/>
</dbReference>
<feature type="transmembrane region" description="Helical" evidence="8">
    <location>
        <begin position="241"/>
        <end position="262"/>
    </location>
</feature>